<evidence type="ECO:0000256" key="6">
    <source>
        <dbReference type="ARBA" id="ARBA00023136"/>
    </source>
</evidence>
<keyword evidence="10" id="KW-1185">Reference proteome</keyword>
<evidence type="ECO:0000313" key="10">
    <source>
        <dbReference type="Proteomes" id="UP001501411"/>
    </source>
</evidence>
<keyword evidence="5" id="KW-0812">Transmembrane</keyword>
<evidence type="ECO:0000313" key="9">
    <source>
        <dbReference type="EMBL" id="GAA4779692.1"/>
    </source>
</evidence>
<sequence length="233" mass="26514">MKMKIILVLFLLVGVFTGAKAQESIIQDVNYNQLQQFIELAKTNYPRKKIYEAQEGKAKSGVPSAQVSLLEPLNASYIYRPEDKSAIDVNNPYLYNGFQFGVNLNLGTFLQKPFQIKQAKADYEIAKLENQEYNMMLATEVKSRYYEYIRAKSELKIKTQASQDTKSLYDDLKTKFERGQITHESYSMARNTYAEANSAKIEAEVNFLKAKDTLEEIIGVKLESLQEAGNAGE</sequence>
<feature type="signal peptide" evidence="8">
    <location>
        <begin position="1"/>
        <end position="21"/>
    </location>
</feature>
<dbReference type="PANTHER" id="PTHR30026:SF20">
    <property type="entry name" value="OUTER MEMBRANE PROTEIN TOLC"/>
    <property type="match status" value="1"/>
</dbReference>
<dbReference type="InterPro" id="IPR003423">
    <property type="entry name" value="OMP_efflux"/>
</dbReference>
<organism evidence="9 10">
    <name type="scientific">Olivibacter ginsenosidimutans</name>
    <dbReference type="NCBI Taxonomy" id="1176537"/>
    <lineage>
        <taxon>Bacteria</taxon>
        <taxon>Pseudomonadati</taxon>
        <taxon>Bacteroidota</taxon>
        <taxon>Sphingobacteriia</taxon>
        <taxon>Sphingobacteriales</taxon>
        <taxon>Sphingobacteriaceae</taxon>
        <taxon>Olivibacter</taxon>
    </lineage>
</organism>
<dbReference type="Proteomes" id="UP001501411">
    <property type="component" value="Unassembled WGS sequence"/>
</dbReference>
<keyword evidence="4" id="KW-1134">Transmembrane beta strand</keyword>
<evidence type="ECO:0000256" key="7">
    <source>
        <dbReference type="ARBA" id="ARBA00023237"/>
    </source>
</evidence>
<name>A0ABP9ADK5_9SPHI</name>
<dbReference type="PANTHER" id="PTHR30026">
    <property type="entry name" value="OUTER MEMBRANE PROTEIN TOLC"/>
    <property type="match status" value="1"/>
</dbReference>
<evidence type="ECO:0000256" key="4">
    <source>
        <dbReference type="ARBA" id="ARBA00022452"/>
    </source>
</evidence>
<gene>
    <name evidence="9" type="ORF">GCM10023231_03100</name>
</gene>
<evidence type="ECO:0000256" key="8">
    <source>
        <dbReference type="SAM" id="SignalP"/>
    </source>
</evidence>
<reference evidence="10" key="1">
    <citation type="journal article" date="2019" name="Int. J. Syst. Evol. Microbiol.">
        <title>The Global Catalogue of Microorganisms (GCM) 10K type strain sequencing project: providing services to taxonomists for standard genome sequencing and annotation.</title>
        <authorList>
            <consortium name="The Broad Institute Genomics Platform"/>
            <consortium name="The Broad Institute Genome Sequencing Center for Infectious Disease"/>
            <person name="Wu L."/>
            <person name="Ma J."/>
        </authorList>
    </citation>
    <scope>NUCLEOTIDE SEQUENCE [LARGE SCALE GENOMIC DNA]</scope>
    <source>
        <strain evidence="10">JCM 18200</strain>
    </source>
</reference>
<comment type="subcellular location">
    <subcellularLocation>
        <location evidence="1">Cell outer membrane</location>
    </subcellularLocation>
</comment>
<feature type="chain" id="PRO_5045707682" description="TolC family protein" evidence="8">
    <location>
        <begin position="22"/>
        <end position="233"/>
    </location>
</feature>
<dbReference type="Gene3D" id="1.20.1600.10">
    <property type="entry name" value="Outer membrane efflux proteins (OEP)"/>
    <property type="match status" value="1"/>
</dbReference>
<dbReference type="InterPro" id="IPR051906">
    <property type="entry name" value="TolC-like"/>
</dbReference>
<comment type="caution">
    <text evidence="9">The sequence shown here is derived from an EMBL/GenBank/DDBJ whole genome shotgun (WGS) entry which is preliminary data.</text>
</comment>
<dbReference type="Pfam" id="PF02321">
    <property type="entry name" value="OEP"/>
    <property type="match status" value="1"/>
</dbReference>
<dbReference type="SUPFAM" id="SSF56954">
    <property type="entry name" value="Outer membrane efflux proteins (OEP)"/>
    <property type="match status" value="1"/>
</dbReference>
<evidence type="ECO:0000256" key="3">
    <source>
        <dbReference type="ARBA" id="ARBA00022448"/>
    </source>
</evidence>
<keyword evidence="8" id="KW-0732">Signal</keyword>
<evidence type="ECO:0008006" key="11">
    <source>
        <dbReference type="Google" id="ProtNLM"/>
    </source>
</evidence>
<comment type="similarity">
    <text evidence="2">Belongs to the outer membrane factor (OMF) (TC 1.B.17) family.</text>
</comment>
<protein>
    <recommendedName>
        <fullName evidence="11">TolC family protein</fullName>
    </recommendedName>
</protein>
<proteinExistence type="inferred from homology"/>
<evidence type="ECO:0000256" key="2">
    <source>
        <dbReference type="ARBA" id="ARBA00007613"/>
    </source>
</evidence>
<keyword evidence="6" id="KW-0472">Membrane</keyword>
<evidence type="ECO:0000256" key="5">
    <source>
        <dbReference type="ARBA" id="ARBA00022692"/>
    </source>
</evidence>
<accession>A0ABP9ADK5</accession>
<dbReference type="EMBL" id="BAABIQ010000003">
    <property type="protein sequence ID" value="GAA4779692.1"/>
    <property type="molecule type" value="Genomic_DNA"/>
</dbReference>
<keyword evidence="3" id="KW-0813">Transport</keyword>
<evidence type="ECO:0000256" key="1">
    <source>
        <dbReference type="ARBA" id="ARBA00004442"/>
    </source>
</evidence>
<keyword evidence="7" id="KW-0998">Cell outer membrane</keyword>